<dbReference type="Gene3D" id="3.10.10.10">
    <property type="entry name" value="HIV Type 1 Reverse Transcriptase, subunit A, domain 1"/>
    <property type="match status" value="1"/>
</dbReference>
<dbReference type="InterPro" id="IPR036875">
    <property type="entry name" value="Znf_CCHC_sf"/>
</dbReference>
<dbReference type="InterPro" id="IPR043502">
    <property type="entry name" value="DNA/RNA_pol_sf"/>
</dbReference>
<accession>A0ABQ5GXB2</accession>
<evidence type="ECO:0000313" key="5">
    <source>
        <dbReference type="Proteomes" id="UP001151760"/>
    </source>
</evidence>
<dbReference type="PANTHER" id="PTHR24559">
    <property type="entry name" value="TRANSPOSON TY3-I GAG-POL POLYPROTEIN"/>
    <property type="match status" value="1"/>
</dbReference>
<dbReference type="SUPFAM" id="SSF56672">
    <property type="entry name" value="DNA/RNA polymerases"/>
    <property type="match status" value="1"/>
</dbReference>
<feature type="coiled-coil region" evidence="2">
    <location>
        <begin position="311"/>
        <end position="423"/>
    </location>
</feature>
<evidence type="ECO:0000313" key="4">
    <source>
        <dbReference type="EMBL" id="GJT80271.1"/>
    </source>
</evidence>
<keyword evidence="1" id="KW-0863">Zinc-finger</keyword>
<organism evidence="4 5">
    <name type="scientific">Tanacetum coccineum</name>
    <dbReference type="NCBI Taxonomy" id="301880"/>
    <lineage>
        <taxon>Eukaryota</taxon>
        <taxon>Viridiplantae</taxon>
        <taxon>Streptophyta</taxon>
        <taxon>Embryophyta</taxon>
        <taxon>Tracheophyta</taxon>
        <taxon>Spermatophyta</taxon>
        <taxon>Magnoliopsida</taxon>
        <taxon>eudicotyledons</taxon>
        <taxon>Gunneridae</taxon>
        <taxon>Pentapetalae</taxon>
        <taxon>asterids</taxon>
        <taxon>campanulids</taxon>
        <taxon>Asterales</taxon>
        <taxon>Asteraceae</taxon>
        <taxon>Asteroideae</taxon>
        <taxon>Anthemideae</taxon>
        <taxon>Anthemidinae</taxon>
        <taxon>Tanacetum</taxon>
    </lineage>
</organism>
<dbReference type="InterPro" id="IPR001878">
    <property type="entry name" value="Znf_CCHC"/>
</dbReference>
<reference evidence="4" key="2">
    <citation type="submission" date="2022-01" db="EMBL/GenBank/DDBJ databases">
        <authorList>
            <person name="Yamashiro T."/>
            <person name="Shiraishi A."/>
            <person name="Satake H."/>
            <person name="Nakayama K."/>
        </authorList>
    </citation>
    <scope>NUCLEOTIDE SEQUENCE</scope>
</reference>
<comment type="caution">
    <text evidence="4">The sequence shown here is derived from an EMBL/GenBank/DDBJ whole genome shotgun (WGS) entry which is preliminary data.</text>
</comment>
<name>A0ABQ5GXB2_9ASTR</name>
<dbReference type="PANTHER" id="PTHR24559:SF444">
    <property type="entry name" value="REVERSE TRANSCRIPTASE DOMAIN-CONTAINING PROTEIN"/>
    <property type="match status" value="1"/>
</dbReference>
<dbReference type="Gene3D" id="4.10.60.10">
    <property type="entry name" value="Zinc finger, CCHC-type"/>
    <property type="match status" value="1"/>
</dbReference>
<keyword evidence="1" id="KW-0479">Metal-binding</keyword>
<gene>
    <name evidence="4" type="ORF">Tco_1054613</name>
</gene>
<evidence type="ECO:0000256" key="1">
    <source>
        <dbReference type="PROSITE-ProRule" id="PRU00047"/>
    </source>
</evidence>
<evidence type="ECO:0000259" key="3">
    <source>
        <dbReference type="PROSITE" id="PS50158"/>
    </source>
</evidence>
<proteinExistence type="predicted"/>
<dbReference type="InterPro" id="IPR053134">
    <property type="entry name" value="RNA-dir_DNA_polymerase"/>
</dbReference>
<keyword evidence="1" id="KW-0862">Zinc</keyword>
<dbReference type="SUPFAM" id="SSF57756">
    <property type="entry name" value="Retrovirus zinc finger-like domains"/>
    <property type="match status" value="1"/>
</dbReference>
<dbReference type="Proteomes" id="UP001151760">
    <property type="component" value="Unassembled WGS sequence"/>
</dbReference>
<feature type="domain" description="CCHC-type" evidence="3">
    <location>
        <begin position="201"/>
        <end position="215"/>
    </location>
</feature>
<dbReference type="CDD" id="cd01647">
    <property type="entry name" value="RT_LTR"/>
    <property type="match status" value="1"/>
</dbReference>
<dbReference type="SMART" id="SM00343">
    <property type="entry name" value="ZnF_C2HC"/>
    <property type="match status" value="1"/>
</dbReference>
<keyword evidence="5" id="KW-1185">Reference proteome</keyword>
<reference evidence="4" key="1">
    <citation type="journal article" date="2022" name="Int. J. Mol. Sci.">
        <title>Draft Genome of Tanacetum Coccineum: Genomic Comparison of Closely Related Tanacetum-Family Plants.</title>
        <authorList>
            <person name="Yamashiro T."/>
            <person name="Shiraishi A."/>
            <person name="Nakayama K."/>
            <person name="Satake H."/>
        </authorList>
    </citation>
    <scope>NUCLEOTIDE SEQUENCE</scope>
</reference>
<dbReference type="PROSITE" id="PS50158">
    <property type="entry name" value="ZF_CCHC"/>
    <property type="match status" value="1"/>
</dbReference>
<keyword evidence="2" id="KW-0175">Coiled coil</keyword>
<dbReference type="EMBL" id="BQNB010018975">
    <property type="protein sequence ID" value="GJT80271.1"/>
    <property type="molecule type" value="Genomic_DNA"/>
</dbReference>
<evidence type="ECO:0000256" key="2">
    <source>
        <dbReference type="SAM" id="Coils"/>
    </source>
</evidence>
<dbReference type="Pfam" id="PF00098">
    <property type="entry name" value="zf-CCHC"/>
    <property type="match status" value="1"/>
</dbReference>
<sequence>MSTQQDINAFRAQRIANTHDPLALMANTQTPCHPDHSSLITYIQHPQPNNNFVPQPSFNTNYMPQPMQNLEDSSDPTTAMNKALALLAKAFKVNTIPTNNNQRSSLIPRNSQIAQQDMNTSQDIKMQMVDDNVGNQVRQNVVQYDGNEVGQNAVHNPGIQNVENMNGLSVVPEIANQYGNGNVVTAPAEGNGNGINGNPIRCYNCRGEGHYASNCTVKPRKRDAAYLQQQLQIAQEEEAGIQSTQVECEFMAAADAYEETERVKVNCTLEDTLQQASLSGTQSDNAPVYDSDGSTEVPKDENCYDHDIFNMHTHEVQYTDLQTELDRTKEKLENCIIKKEKEYAVLWNNWYTKCEECKYDKISYDKAYNDMQQKIERLQAQLGDLKGKSCDTQCASNTLDPLFQKLEDEKVSLESQVLNYAKENAHLKTTYKNLFDSIKVTQAQTNSIIDSLQKQLYDTIYDNAKLRAQLFDKVSERKGTTKGTRTNTMFTKQSILGKPPSSSYKPKLYFVTPFPKSSVLPKVDKTNALSKPVTSNSAPSTRESKGVQTVKVIASRIFRTNHSKTSRVDNVVPNKPVKSSVRTKPITASQPNVIHRQQANSNSSGFSPTRVNNTAKTISPQPARVHSKSKSSCLSNNFEKLEENHRNSLIPKTQKHKFILNSLLLIPRTLKQRFSNSTSLLGSRYSWTVAALVHDESSIQDLMLNPKELLMMIVKAKGIIIASTYNLADISFVSTAFSLLNDIVPSTLDTKYTVESADGKTIGTDSIIRVDEVPPHHRCNKKIVRIPYGNETLITQGNSSNSRSASRLSIISCTKTHKDFPEVFPEDLSGLPPTRQVEFQIDLVLGAGLIARSPYRLAPSEMQELSTQLQELSDKGFIRPSSSTWGALVLFVKKKDRSFKICIDYRELNKLTVKNCYLPPRIEDDIPKTAFRTRYGHYEFQVMPFGLTNALAVFMDLMNQIQFLGHMIDSEGIHVYPIKIESIKDWAPLKTPTEIRQFLGLVDY</sequence>
<protein>
    <submittedName>
        <fullName evidence="4">Gag-pol polyprotein</fullName>
    </submittedName>
</protein>